<proteinExistence type="predicted"/>
<keyword evidence="2" id="KW-1185">Reference proteome</keyword>
<evidence type="ECO:0000313" key="1">
    <source>
        <dbReference type="EMBL" id="KAH7676292.1"/>
    </source>
</evidence>
<accession>A0ACB7VP99</accession>
<protein>
    <submittedName>
        <fullName evidence="1">Quinoprotein alcohol dehydrogenase-like protein</fullName>
    </submittedName>
</protein>
<organism evidence="1 2">
    <name type="scientific">Dioscorea alata</name>
    <name type="common">Purple yam</name>
    <dbReference type="NCBI Taxonomy" id="55571"/>
    <lineage>
        <taxon>Eukaryota</taxon>
        <taxon>Viridiplantae</taxon>
        <taxon>Streptophyta</taxon>
        <taxon>Embryophyta</taxon>
        <taxon>Tracheophyta</taxon>
        <taxon>Spermatophyta</taxon>
        <taxon>Magnoliopsida</taxon>
        <taxon>Liliopsida</taxon>
        <taxon>Dioscoreales</taxon>
        <taxon>Dioscoreaceae</taxon>
        <taxon>Dioscorea</taxon>
    </lineage>
</organism>
<dbReference type="EMBL" id="CM037017">
    <property type="protein sequence ID" value="KAH7676292.1"/>
    <property type="molecule type" value="Genomic_DNA"/>
</dbReference>
<name>A0ACB7VP99_DIOAL</name>
<comment type="caution">
    <text evidence="1">The sequence shown here is derived from an EMBL/GenBank/DDBJ whole genome shotgun (WGS) entry which is preliminary data.</text>
</comment>
<evidence type="ECO:0000313" key="2">
    <source>
        <dbReference type="Proteomes" id="UP000827976"/>
    </source>
</evidence>
<gene>
    <name evidence="1" type="ORF">IHE45_07G005200</name>
</gene>
<dbReference type="Proteomes" id="UP000827976">
    <property type="component" value="Chromosome 7"/>
</dbReference>
<reference evidence="2" key="1">
    <citation type="journal article" date="2022" name="Nat. Commun.">
        <title>Chromosome evolution and the genetic basis of agronomically important traits in greater yam.</title>
        <authorList>
            <person name="Bredeson J.V."/>
            <person name="Lyons J.B."/>
            <person name="Oniyinde I.O."/>
            <person name="Okereke N.R."/>
            <person name="Kolade O."/>
            <person name="Nnabue I."/>
            <person name="Nwadili C.O."/>
            <person name="Hribova E."/>
            <person name="Parker M."/>
            <person name="Nwogha J."/>
            <person name="Shu S."/>
            <person name="Carlson J."/>
            <person name="Kariba R."/>
            <person name="Muthemba S."/>
            <person name="Knop K."/>
            <person name="Barton G.J."/>
            <person name="Sherwood A.V."/>
            <person name="Lopez-Montes A."/>
            <person name="Asiedu R."/>
            <person name="Jamnadass R."/>
            <person name="Muchugi A."/>
            <person name="Goodstein D."/>
            <person name="Egesi C.N."/>
            <person name="Featherston J."/>
            <person name="Asfaw A."/>
            <person name="Simpson G.G."/>
            <person name="Dolezel J."/>
            <person name="Hendre P.S."/>
            <person name="Van Deynze A."/>
            <person name="Kumar P.L."/>
            <person name="Obidiegwu J.E."/>
            <person name="Bhattacharjee R."/>
            <person name="Rokhsar D.S."/>
        </authorList>
    </citation>
    <scope>NUCLEOTIDE SEQUENCE [LARGE SCALE GENOMIC DNA]</scope>
    <source>
        <strain evidence="2">cv. TDa95/00328</strain>
    </source>
</reference>
<sequence>MEKDPNSRMKLNVGGKLFETTPATIGTAGNAAAGRHHDPLFIDRDPELFSLLLSTLRSNRLPFTASRFTKRALIDESIYYGVESRLRSSMAPPPFVGIDAGLATTIIPASHAFPTAIAAGSHDGALWIAHGGQISAYDWSLTHFGTIRTHLDDITSIRRLSPEVAAIGSLDSPGLHFYEISSGHHRGSTHWSDPSDLRLYKARVTAVVSDADMTHPIFAAFEAPHKENCITAVDRATLQVVAQFGRLSGSSSKLASAGKLAHLPDKSLVFSSAVSSGAFGYSGYMRLWDPRTGAMVWETCEPGGSGGRRFGDAFADADVGVEEGAIYKVCWKSGDVAMADMRRLGDDPWVYLKDPGMLNPAGGEGSILHCYKKQVFVGKDEGLEVWSQLDGQFRRNYVDAEEDAKRGNIRIMEGGGDRFFLSRERMEGVEVWESSELSGAIAVC</sequence>